<dbReference type="InterPro" id="IPR015943">
    <property type="entry name" value="WD40/YVTN_repeat-like_dom_sf"/>
</dbReference>
<feature type="region of interest" description="Disordered" evidence="5">
    <location>
        <begin position="626"/>
        <end position="659"/>
    </location>
</feature>
<organism evidence="6 7">
    <name type="scientific">Paratrimastix pyriformis</name>
    <dbReference type="NCBI Taxonomy" id="342808"/>
    <lineage>
        <taxon>Eukaryota</taxon>
        <taxon>Metamonada</taxon>
        <taxon>Preaxostyla</taxon>
        <taxon>Paratrimastigidae</taxon>
        <taxon>Paratrimastix</taxon>
    </lineage>
</organism>
<feature type="compositionally biased region" description="Low complexity" evidence="5">
    <location>
        <begin position="457"/>
        <end position="468"/>
    </location>
</feature>
<dbReference type="PROSITE" id="PS50082">
    <property type="entry name" value="WD_REPEATS_2"/>
    <property type="match status" value="1"/>
</dbReference>
<feature type="coiled-coil region" evidence="4">
    <location>
        <begin position="212"/>
        <end position="253"/>
    </location>
</feature>
<keyword evidence="4" id="KW-0175">Coiled coil</keyword>
<accession>A0ABQ8UXC7</accession>
<keyword evidence="3" id="KW-0853">WD repeat</keyword>
<feature type="repeat" description="WD" evidence="3">
    <location>
        <begin position="731"/>
        <end position="772"/>
    </location>
</feature>
<dbReference type="PANTHER" id="PTHR13083">
    <property type="entry name" value="WD REPEAT-CONTAINING PROTEIN 91"/>
    <property type="match status" value="1"/>
</dbReference>
<evidence type="ECO:0000256" key="2">
    <source>
        <dbReference type="ARBA" id="ARBA00004414"/>
    </source>
</evidence>
<feature type="region of interest" description="Disordered" evidence="5">
    <location>
        <begin position="448"/>
        <end position="541"/>
    </location>
</feature>
<feature type="compositionally biased region" description="Gly residues" evidence="5">
    <location>
        <begin position="335"/>
        <end position="344"/>
    </location>
</feature>
<feature type="compositionally biased region" description="Basic and acidic residues" evidence="5">
    <location>
        <begin position="527"/>
        <end position="538"/>
    </location>
</feature>
<reference evidence="6" key="1">
    <citation type="journal article" date="2022" name="bioRxiv">
        <title>Genomics of Preaxostyla Flagellates Illuminates Evolutionary Transitions and the Path Towards Mitochondrial Loss.</title>
        <authorList>
            <person name="Novak L.V.F."/>
            <person name="Treitli S.C."/>
            <person name="Pyrih J."/>
            <person name="Halakuc P."/>
            <person name="Pipaliya S.V."/>
            <person name="Vacek V."/>
            <person name="Brzon O."/>
            <person name="Soukal P."/>
            <person name="Eme L."/>
            <person name="Dacks J.B."/>
            <person name="Karnkowska A."/>
            <person name="Elias M."/>
            <person name="Hampl V."/>
        </authorList>
    </citation>
    <scope>NUCLEOTIDE SEQUENCE</scope>
    <source>
        <strain evidence="6">RCP-MX</strain>
    </source>
</reference>
<dbReference type="Gene3D" id="2.130.10.10">
    <property type="entry name" value="YVTN repeat-like/Quinoprotein amine dehydrogenase"/>
    <property type="match status" value="1"/>
</dbReference>
<protein>
    <recommendedName>
        <fullName evidence="8">WD repeat-containing protein 91</fullName>
    </recommendedName>
</protein>
<evidence type="ECO:0000256" key="1">
    <source>
        <dbReference type="ARBA" id="ARBA00004220"/>
    </source>
</evidence>
<gene>
    <name evidence="6" type="ORF">PAPYR_1057</name>
</gene>
<name>A0ABQ8UXC7_9EUKA</name>
<dbReference type="SMART" id="SM00320">
    <property type="entry name" value="WD40"/>
    <property type="match status" value="3"/>
</dbReference>
<dbReference type="InterPro" id="IPR039724">
    <property type="entry name" value="WDR91"/>
</dbReference>
<dbReference type="InterPro" id="IPR001680">
    <property type="entry name" value="WD40_rpt"/>
</dbReference>
<proteinExistence type="predicted"/>
<evidence type="ECO:0000256" key="5">
    <source>
        <dbReference type="SAM" id="MobiDB-lite"/>
    </source>
</evidence>
<dbReference type="SUPFAM" id="SSF50978">
    <property type="entry name" value="WD40 repeat-like"/>
    <property type="match status" value="1"/>
</dbReference>
<evidence type="ECO:0000256" key="4">
    <source>
        <dbReference type="SAM" id="Coils"/>
    </source>
</evidence>
<dbReference type="Pfam" id="PF00400">
    <property type="entry name" value="WD40"/>
    <property type="match status" value="1"/>
</dbReference>
<dbReference type="EMBL" id="JAPMOS010000003">
    <property type="protein sequence ID" value="KAJ4462422.1"/>
    <property type="molecule type" value="Genomic_DNA"/>
</dbReference>
<keyword evidence="7" id="KW-1185">Reference proteome</keyword>
<comment type="caution">
    <text evidence="6">The sequence shown here is derived from an EMBL/GenBank/DDBJ whole genome shotgun (WGS) entry which is preliminary data.</text>
</comment>
<sequence>MSADAEAAIQDYLLWRGFSKTLVSFLQEKDSIPDTDDFRPERLVLQIFLALETNLGLVHHFPLSNYDAHAETFLSLWGLLEETFFHRAEPHVAATAARLKPTLLRYYLVHQLRGGEWARAAGFFRKHPEAVRDPDWAPFLSVALLQAEQADPVARRQWAEELLHEAHPALAEVPPAMEGLFTAQWSELIREAVFNLFAVLTRNRGLPGLLDQQRHHQERRQLQAEVGALSEQIKALRSALQQSREEAAQWRAQALDLAAASAGDPEPRRCGRRSAFARVREPARARPAACTLGARAHDPGGIPHHAQESPPAARALAACRLIGVPPGAARRGLPGTPGGGGGPGPAAAVGHPDPHRAPAGPLQPGPFRRLSAGLFDMRRQHYLGQRGQHVTAARLGPIPGLCASATRGGEVTVWLLQNCPTDLLGPGAGALPPEPAAPAAPLAIRSLIEPEGPPAPAGAAQAAAPGASDRPDRDRGDRDRDRGDRDRDRGDRDRDRGDAARERTAEGTGSLKRTAERGTPPPPSRGEGGREGTRDGGLKCRLPGGGPVGGCAEGAGMSPTTWRLPCGGRDTVVSCLAWTEGATLQQQQLLLCGTSSRGLVRVWDVRALGRGLAHCSADVHPDEGCPEPWLSASPPAPAPPSPTRGAPGDAAERPVMVGPADPGPDEGPFPWVTALACNPHEKHIFAYAAPRLTTGFCHRGGALAFALRGGQGGRLGLFDLRTRRCVAALRLEPAPAVVLCLRFNHNGTLLLTGGSDGYLRLYDTTVASQLMGWRPHTGPVRAICFTADETAALSLGDDGQVLQSTLHQVGQRCFSYSCPSLTAFRALGEPFTGWLERHGAALEGDELRFMPTALEVQGDYFVAGGLLTKSPPSAGKEPVAIPLALIYRCRNPHPVHFVGGHSAFSSALDWHCGGVLDDEWTLLTTGPDCIRIAVMSLKPETARKD</sequence>
<feature type="compositionally biased region" description="Basic and acidic residues" evidence="5">
    <location>
        <begin position="469"/>
        <end position="505"/>
    </location>
</feature>
<evidence type="ECO:0008006" key="8">
    <source>
        <dbReference type="Google" id="ProtNLM"/>
    </source>
</evidence>
<evidence type="ECO:0000313" key="6">
    <source>
        <dbReference type="EMBL" id="KAJ4462422.1"/>
    </source>
</evidence>
<comment type="subcellular location">
    <subcellularLocation>
        <location evidence="1">Early endosome membrane</location>
        <topology evidence="1">Peripheral membrane protein</topology>
    </subcellularLocation>
    <subcellularLocation>
        <location evidence="2">Late endosome membrane</location>
    </subcellularLocation>
</comment>
<evidence type="ECO:0000313" key="7">
    <source>
        <dbReference type="Proteomes" id="UP001141327"/>
    </source>
</evidence>
<evidence type="ECO:0000256" key="3">
    <source>
        <dbReference type="PROSITE-ProRule" id="PRU00221"/>
    </source>
</evidence>
<dbReference type="PANTHER" id="PTHR13083:SF3">
    <property type="entry name" value="WD REPEAT-CONTAINING PROTEIN 91"/>
    <property type="match status" value="1"/>
</dbReference>
<feature type="region of interest" description="Disordered" evidence="5">
    <location>
        <begin position="328"/>
        <end position="364"/>
    </location>
</feature>
<dbReference type="InterPro" id="IPR036322">
    <property type="entry name" value="WD40_repeat_dom_sf"/>
</dbReference>
<dbReference type="Proteomes" id="UP001141327">
    <property type="component" value="Unassembled WGS sequence"/>
</dbReference>